<reference evidence="1" key="1">
    <citation type="submission" date="2022-08" db="EMBL/GenBank/DDBJ databases">
        <title>Genome Sequence of Lecanicillium fungicola.</title>
        <authorList>
            <person name="Buettner E."/>
        </authorList>
    </citation>
    <scope>NUCLEOTIDE SEQUENCE</scope>
    <source>
        <strain evidence="1">Babe33</strain>
    </source>
</reference>
<evidence type="ECO:0000313" key="2">
    <source>
        <dbReference type="Proteomes" id="UP001143910"/>
    </source>
</evidence>
<organism evidence="1 2">
    <name type="scientific">Zarea fungicola</name>
    <dbReference type="NCBI Taxonomy" id="93591"/>
    <lineage>
        <taxon>Eukaryota</taxon>
        <taxon>Fungi</taxon>
        <taxon>Dikarya</taxon>
        <taxon>Ascomycota</taxon>
        <taxon>Pezizomycotina</taxon>
        <taxon>Sordariomycetes</taxon>
        <taxon>Hypocreomycetidae</taxon>
        <taxon>Hypocreales</taxon>
        <taxon>Cordycipitaceae</taxon>
        <taxon>Zarea</taxon>
    </lineage>
</organism>
<proteinExistence type="predicted"/>
<dbReference type="EMBL" id="JANJQO010000842">
    <property type="protein sequence ID" value="KAJ2974339.1"/>
    <property type="molecule type" value="Genomic_DNA"/>
</dbReference>
<accession>A0ACC1N5J3</accession>
<keyword evidence="2" id="KW-1185">Reference proteome</keyword>
<name>A0ACC1N5J3_9HYPO</name>
<dbReference type="Proteomes" id="UP001143910">
    <property type="component" value="Unassembled WGS sequence"/>
</dbReference>
<comment type="caution">
    <text evidence="1">The sequence shown here is derived from an EMBL/GenBank/DDBJ whole genome shotgun (WGS) entry which is preliminary data.</text>
</comment>
<protein>
    <submittedName>
        <fullName evidence="1">Uncharacterized protein</fullName>
    </submittedName>
</protein>
<gene>
    <name evidence="1" type="ORF">NQ176_g6111</name>
</gene>
<sequence>MSETSARPERSKASAGDSAADADVWLWSSSRMKGDYPTKETEFEIVKLQAWKYRDGVKASTQCVVESFDAESAARWLEAAPPLIDGRQPCFGFKMLVLPCDGEYSAPYLTKEQENRLHGACGLPNFLGHWRSKSSGACGMFSLDDDNYVVIVRKTLSMYGITTALRYDGRTNAARGVYYFTDGVRITDFVKIPAQFLKCSHPLLLPLLVLEIQADYGMRDLADQHFNLIGMENRTGYRDDNESDVPNDYRDLVKQLGKAQVSVHRIMTDMNVLSSYTLFIRQKLQHLKDVLPAESSRRLDPFYKMLEERIDFFQSNLELARPYSGVNERMKLQHTVIFSLIAQSDSLANLELAKASRETAVASKQDSSAMKIIALLTTFFLPGTFVATLLAMPLFDWNKSSIRDVTSGHFWIYWAVTGPLTLSTMAGVATLFYWLNQRNERLQREAQPRQPRLGAGSANRDGRV</sequence>
<evidence type="ECO:0000313" key="1">
    <source>
        <dbReference type="EMBL" id="KAJ2974339.1"/>
    </source>
</evidence>